<keyword evidence="1" id="KW-0614">Plasmid</keyword>
<accession>E5AK49</accession>
<gene>
    <name evidence="1" type="ORF">pLVP1401_38</name>
</gene>
<name>E5AK49_BACCE</name>
<geneLocation type="plasmid" evidence="1">
    <name>pLVP1401</name>
</geneLocation>
<dbReference type="InterPro" id="IPR027632">
    <property type="entry name" value="Lant_2_A2"/>
</dbReference>
<protein>
    <submittedName>
        <fullName evidence="1">BacA protein</fullName>
    </submittedName>
</protein>
<dbReference type="EMBL" id="FR675941">
    <property type="protein sequence ID" value="CBW44189.1"/>
    <property type="molecule type" value="Genomic_DNA"/>
</dbReference>
<dbReference type="NCBIfam" id="TIGR03893">
    <property type="entry name" value="lant_SP_1948"/>
    <property type="match status" value="1"/>
</dbReference>
<evidence type="ECO:0000313" key="1">
    <source>
        <dbReference type="EMBL" id="CBW44189.1"/>
    </source>
</evidence>
<sequence length="66" mass="6956">MNRNQIIEELAENHPAGAKLVEVSKDELSRTYGGGDVQPETSPACAVGGAVAGGLWVAHTVSYWNC</sequence>
<dbReference type="AlphaFoldDB" id="E5AK49"/>
<dbReference type="Pfam" id="PF16934">
    <property type="entry name" value="Mersacidin"/>
    <property type="match status" value="1"/>
</dbReference>
<dbReference type="RefSeq" id="WP_013450107.1">
    <property type="nucleotide sequence ID" value="NC_014757.1"/>
</dbReference>
<proteinExistence type="predicted"/>
<reference evidence="1" key="1">
    <citation type="submission" date="2010-08" db="EMBL/GenBank/DDBJ databases">
        <title>Diversity of serine proteases in the Bacillus cereus group.</title>
        <authorList>
            <person name="Zihlmann P."/>
            <person name="Perreten V."/>
        </authorList>
    </citation>
    <scope>NUCLEOTIDE SEQUENCE [LARGE SCALE GENOMIC DNA]</scope>
    <source>
        <strain evidence="1">VPC1401</strain>
        <plasmid evidence="1">pLVP1401</plasmid>
    </source>
</reference>
<organism evidence="1">
    <name type="scientific">Bacillus cereus VPC1401</name>
    <dbReference type="NCBI Taxonomy" id="870739"/>
    <lineage>
        <taxon>Bacteria</taxon>
        <taxon>Bacillati</taxon>
        <taxon>Bacillota</taxon>
        <taxon>Bacilli</taxon>
        <taxon>Bacillales</taxon>
        <taxon>Bacillaceae</taxon>
        <taxon>Bacillus</taxon>
        <taxon>Bacillus cereus group</taxon>
    </lineage>
</organism>
<dbReference type="GO" id="GO:0050830">
    <property type="term" value="P:defense response to Gram-positive bacterium"/>
    <property type="evidence" value="ECO:0007669"/>
    <property type="project" value="InterPro"/>
</dbReference>